<evidence type="ECO:0000256" key="3">
    <source>
        <dbReference type="ARBA" id="ARBA00005646"/>
    </source>
</evidence>
<dbReference type="SUPFAM" id="SSF48150">
    <property type="entry name" value="DNA-glycosylase"/>
    <property type="match status" value="1"/>
</dbReference>
<dbReference type="InterPro" id="IPR011257">
    <property type="entry name" value="DNA_glycosylase"/>
</dbReference>
<dbReference type="PANTHER" id="PTHR46213">
    <property type="entry name" value="TRANSCRIPTIONAL ACTIVATOR DEMETER"/>
    <property type="match status" value="1"/>
</dbReference>
<keyword evidence="5" id="KW-0479">Metal-binding</keyword>
<dbReference type="SMART" id="SM00525">
    <property type="entry name" value="FES"/>
    <property type="match status" value="1"/>
</dbReference>
<organism evidence="12 13">
    <name type="scientific">Vanilla planifolia</name>
    <name type="common">Vanilla</name>
    <dbReference type="NCBI Taxonomy" id="51239"/>
    <lineage>
        <taxon>Eukaryota</taxon>
        <taxon>Viridiplantae</taxon>
        <taxon>Streptophyta</taxon>
        <taxon>Embryophyta</taxon>
        <taxon>Tracheophyta</taxon>
        <taxon>Spermatophyta</taxon>
        <taxon>Magnoliopsida</taxon>
        <taxon>Liliopsida</taxon>
        <taxon>Asparagales</taxon>
        <taxon>Orchidaceae</taxon>
        <taxon>Vanilloideae</taxon>
        <taxon>Vanilleae</taxon>
        <taxon>Vanilla</taxon>
    </lineage>
</organism>
<dbReference type="FunFam" id="1.10.1670.10:FF:000004">
    <property type="entry name" value="DNA glycosylase/AP lyase ROS1"/>
    <property type="match status" value="1"/>
</dbReference>
<keyword evidence="6" id="KW-0408">Iron</keyword>
<dbReference type="GO" id="GO:0005634">
    <property type="term" value="C:nucleus"/>
    <property type="evidence" value="ECO:0007669"/>
    <property type="project" value="UniProtKB-SubCell"/>
</dbReference>
<keyword evidence="9" id="KW-0539">Nucleus</keyword>
<dbReference type="InterPro" id="IPR003651">
    <property type="entry name" value="Endonuclease3_FeS-loop_motif"/>
</dbReference>
<evidence type="ECO:0000256" key="1">
    <source>
        <dbReference type="ARBA" id="ARBA00001966"/>
    </source>
</evidence>
<evidence type="ECO:0000256" key="5">
    <source>
        <dbReference type="ARBA" id="ARBA00022723"/>
    </source>
</evidence>
<name>A0A835RV34_VANPL</name>
<evidence type="ECO:0000256" key="2">
    <source>
        <dbReference type="ARBA" id="ARBA00004123"/>
    </source>
</evidence>
<keyword evidence="7" id="KW-0411">Iron-sulfur</keyword>
<comment type="caution">
    <text evidence="12">The sequence shown here is derived from an EMBL/GenBank/DDBJ whole genome shotgun (WGS) entry which is preliminary data.</text>
</comment>
<dbReference type="GO" id="GO:0046872">
    <property type="term" value="F:metal ion binding"/>
    <property type="evidence" value="ECO:0007669"/>
    <property type="project" value="UniProtKB-KW"/>
</dbReference>
<feature type="domain" description="Demeter RRM-fold" evidence="10">
    <location>
        <begin position="354"/>
        <end position="434"/>
    </location>
</feature>
<dbReference type="AlphaFoldDB" id="A0A835RV34"/>
<dbReference type="Pfam" id="PF15628">
    <property type="entry name" value="RRM_DME"/>
    <property type="match status" value="1"/>
</dbReference>
<dbReference type="GO" id="GO:0019104">
    <property type="term" value="F:DNA N-glycosylase activity"/>
    <property type="evidence" value="ECO:0007669"/>
    <property type="project" value="InterPro"/>
</dbReference>
<proteinExistence type="inferred from homology"/>
<evidence type="ECO:0000313" key="13">
    <source>
        <dbReference type="Proteomes" id="UP000636800"/>
    </source>
</evidence>
<evidence type="ECO:0000259" key="10">
    <source>
        <dbReference type="Pfam" id="PF15628"/>
    </source>
</evidence>
<evidence type="ECO:0000256" key="8">
    <source>
        <dbReference type="ARBA" id="ARBA00023125"/>
    </source>
</evidence>
<comment type="cofactor">
    <cofactor evidence="1">
        <name>[4Fe-4S] cluster</name>
        <dbReference type="ChEBI" id="CHEBI:49883"/>
    </cofactor>
</comment>
<evidence type="ECO:0000259" key="11">
    <source>
        <dbReference type="Pfam" id="PF15629"/>
    </source>
</evidence>
<dbReference type="GO" id="GO:0141166">
    <property type="term" value="P:chromosomal 5-methylcytosine DNA demethylation pathway"/>
    <property type="evidence" value="ECO:0007669"/>
    <property type="project" value="InterPro"/>
</dbReference>
<evidence type="ECO:0000256" key="6">
    <source>
        <dbReference type="ARBA" id="ARBA00023004"/>
    </source>
</evidence>
<reference evidence="12 13" key="1">
    <citation type="journal article" date="2020" name="Nat. Food">
        <title>A phased Vanilla planifolia genome enables genetic improvement of flavour and production.</title>
        <authorList>
            <person name="Hasing T."/>
            <person name="Tang H."/>
            <person name="Brym M."/>
            <person name="Khazi F."/>
            <person name="Huang T."/>
            <person name="Chambers A.H."/>
        </authorList>
    </citation>
    <scope>NUCLEOTIDE SEQUENCE [LARGE SCALE GENOMIC DNA]</scope>
    <source>
        <tissue evidence="12">Leaf</tissue>
    </source>
</reference>
<dbReference type="Proteomes" id="UP000636800">
    <property type="component" value="Chromosome 2"/>
</dbReference>
<sequence>MVEDVPPDKSKDFLLSIRGLGLKSAECVRLLTLHHLAFPVDTNVGRICVRLGWVPLQPLPESLQLHLLELYPVLETIQKYLWPRLCKLDQRTLYELHYQMITFGKVFCTKSKPNCNSCPMRGECRHFASAFASARLALPAPEDKSIVTSTFPSAYANSSVLDFSPQPIAQLECSSVSKDSAGPKLCEPIVEEPATPEPECQETLESAIEEAFFQDPDEIPTISLNFEKFTQNLQHYIEENMELPDGDMSKALVALTPDAASIPMPKLKNVSRLRTEHQVYEIPDSHPLLKGLDQRQPDDPCPYLLAIWTPGETAQSTEPPEASCNSQYTGQLCDKSTCFSCNSVRESQGHIVRGTLLIPCRTAMKGSFPLNGTYFQVNEVFADHISSRNPIDVPRDWIWNLPRRTVYLGPQYQQYSEVSQQKQFSNAFGESYKSTQASLCKTAFPSKQGTEKSESCGDDSCG</sequence>
<evidence type="ECO:0000256" key="9">
    <source>
        <dbReference type="ARBA" id="ARBA00023242"/>
    </source>
</evidence>
<evidence type="ECO:0000256" key="4">
    <source>
        <dbReference type="ARBA" id="ARBA00022485"/>
    </source>
</evidence>
<dbReference type="GO" id="GO:0051539">
    <property type="term" value="F:4 iron, 4 sulfur cluster binding"/>
    <property type="evidence" value="ECO:0007669"/>
    <property type="project" value="UniProtKB-KW"/>
</dbReference>
<dbReference type="Pfam" id="PF15629">
    <property type="entry name" value="Perm-CXXC"/>
    <property type="match status" value="1"/>
</dbReference>
<dbReference type="InterPro" id="IPR044811">
    <property type="entry name" value="DME/ROS1"/>
</dbReference>
<keyword evidence="8" id="KW-0238">DNA-binding</keyword>
<dbReference type="InterPro" id="IPR028924">
    <property type="entry name" value="Perm-CXXC"/>
</dbReference>
<dbReference type="Gene3D" id="1.10.1670.10">
    <property type="entry name" value="Helix-hairpin-Helix base-excision DNA repair enzymes (C-terminal)"/>
    <property type="match status" value="1"/>
</dbReference>
<keyword evidence="4" id="KW-0004">4Fe-4S</keyword>
<feature type="domain" description="Permuted single zf-CXXC unit" evidence="11">
    <location>
        <begin position="320"/>
        <end position="348"/>
    </location>
</feature>
<gene>
    <name evidence="12" type="ORF">HPP92_005760</name>
</gene>
<comment type="subcellular location">
    <subcellularLocation>
        <location evidence="2">Nucleus</location>
    </subcellularLocation>
</comment>
<dbReference type="EMBL" id="JADCNL010000002">
    <property type="protein sequence ID" value="KAG0492362.1"/>
    <property type="molecule type" value="Genomic_DNA"/>
</dbReference>
<protein>
    <submittedName>
        <fullName evidence="12">Uncharacterized protein</fullName>
    </submittedName>
</protein>
<dbReference type="GO" id="GO:0003677">
    <property type="term" value="F:DNA binding"/>
    <property type="evidence" value="ECO:0007669"/>
    <property type="project" value="UniProtKB-KW"/>
</dbReference>
<comment type="similarity">
    <text evidence="3">Belongs to the DNA glycosylase family. DEMETER subfamily.</text>
</comment>
<dbReference type="PANTHER" id="PTHR46213:SF13">
    <property type="entry name" value="DEMETER-LIKE PROTEIN 2-RELATED"/>
    <property type="match status" value="1"/>
</dbReference>
<dbReference type="GO" id="GO:0051747">
    <property type="term" value="F:cytosine C-5 DNA demethylase activity"/>
    <property type="evidence" value="ECO:0007669"/>
    <property type="project" value="UniProtKB-ARBA"/>
</dbReference>
<accession>A0A835RV34</accession>
<evidence type="ECO:0000313" key="12">
    <source>
        <dbReference type="EMBL" id="KAG0492362.1"/>
    </source>
</evidence>
<dbReference type="InterPro" id="IPR023170">
    <property type="entry name" value="HhH_base_excis_C"/>
</dbReference>
<dbReference type="OrthoDB" id="3934656at2759"/>
<dbReference type="InterPro" id="IPR028925">
    <property type="entry name" value="RRM_DME"/>
</dbReference>
<dbReference type="GO" id="GO:0006281">
    <property type="term" value="P:DNA repair"/>
    <property type="evidence" value="ECO:0007669"/>
    <property type="project" value="InterPro"/>
</dbReference>
<keyword evidence="13" id="KW-1185">Reference proteome</keyword>
<evidence type="ECO:0000256" key="7">
    <source>
        <dbReference type="ARBA" id="ARBA00023014"/>
    </source>
</evidence>